<evidence type="ECO:0000313" key="4">
    <source>
        <dbReference type="Proteomes" id="UP000294830"/>
    </source>
</evidence>
<evidence type="ECO:0000256" key="2">
    <source>
        <dbReference type="SAM" id="SignalP"/>
    </source>
</evidence>
<accession>A0A4R2EM82</accession>
<feature type="region of interest" description="Disordered" evidence="1">
    <location>
        <begin position="108"/>
        <end position="132"/>
    </location>
</feature>
<feature type="chain" id="PRO_5020920960" description="LTXXQ motif family protein" evidence="2">
    <location>
        <begin position="23"/>
        <end position="132"/>
    </location>
</feature>
<comment type="caution">
    <text evidence="3">The sequence shown here is derived from an EMBL/GenBank/DDBJ whole genome shotgun (WGS) entry which is preliminary data.</text>
</comment>
<name>A0A4R2EM82_9BACT</name>
<dbReference type="AlphaFoldDB" id="A0A4R2EM82"/>
<evidence type="ECO:0000256" key="1">
    <source>
        <dbReference type="SAM" id="MobiDB-lite"/>
    </source>
</evidence>
<dbReference type="Proteomes" id="UP000294830">
    <property type="component" value="Unassembled WGS sequence"/>
</dbReference>
<keyword evidence="4" id="KW-1185">Reference proteome</keyword>
<gene>
    <name evidence="3" type="ORF">CLV25_10678</name>
</gene>
<reference evidence="3 4" key="1">
    <citation type="submission" date="2019-03" db="EMBL/GenBank/DDBJ databases">
        <title>Genomic Encyclopedia of Archaeal and Bacterial Type Strains, Phase II (KMG-II): from individual species to whole genera.</title>
        <authorList>
            <person name="Goeker M."/>
        </authorList>
    </citation>
    <scope>NUCLEOTIDE SEQUENCE [LARGE SCALE GENOMIC DNA]</scope>
    <source>
        <strain evidence="3 4">RL-C</strain>
    </source>
</reference>
<feature type="signal peptide" evidence="2">
    <location>
        <begin position="1"/>
        <end position="22"/>
    </location>
</feature>
<sequence length="132" mass="14500">MKTATKAFAIAICLVIGLSAAAQNVEERAARMSKRQAEMLTKRLTLSDDQAKKVETILLDFNKKAIADMKADSTRKAPNSALVEKRNAEIKEVLTAEQYEAFAKTELAKGTFGPMQHRRGGHPGGHPEHQPQ</sequence>
<proteinExistence type="predicted"/>
<keyword evidence="2" id="KW-0732">Signal</keyword>
<protein>
    <recommendedName>
        <fullName evidence="5">LTXXQ motif family protein</fullName>
    </recommendedName>
</protein>
<evidence type="ECO:0008006" key="5">
    <source>
        <dbReference type="Google" id="ProtNLM"/>
    </source>
</evidence>
<evidence type="ECO:0000313" key="3">
    <source>
        <dbReference type="EMBL" id="TCN68496.1"/>
    </source>
</evidence>
<dbReference type="RefSeq" id="WP_131839078.1">
    <property type="nucleotide sequence ID" value="NZ_SLWB01000006.1"/>
</dbReference>
<dbReference type="EMBL" id="SLWB01000006">
    <property type="protein sequence ID" value="TCN68496.1"/>
    <property type="molecule type" value="Genomic_DNA"/>
</dbReference>
<organism evidence="3 4">
    <name type="scientific">Acetobacteroides hydrogenigenes</name>
    <dbReference type="NCBI Taxonomy" id="979970"/>
    <lineage>
        <taxon>Bacteria</taxon>
        <taxon>Pseudomonadati</taxon>
        <taxon>Bacteroidota</taxon>
        <taxon>Bacteroidia</taxon>
        <taxon>Bacteroidales</taxon>
        <taxon>Rikenellaceae</taxon>
        <taxon>Acetobacteroides</taxon>
    </lineage>
</organism>